<dbReference type="OrthoDB" id="8953821at2"/>
<feature type="transmembrane region" description="Helical" evidence="8">
    <location>
        <begin position="87"/>
        <end position="105"/>
    </location>
</feature>
<evidence type="ECO:0000259" key="9">
    <source>
        <dbReference type="PROSITE" id="PS50850"/>
    </source>
</evidence>
<dbReference type="GO" id="GO:0015293">
    <property type="term" value="F:symporter activity"/>
    <property type="evidence" value="ECO:0007669"/>
    <property type="project" value="UniProtKB-KW"/>
</dbReference>
<keyword evidence="4 8" id="KW-0812">Transmembrane</keyword>
<feature type="transmembrane region" description="Helical" evidence="8">
    <location>
        <begin position="393"/>
        <end position="411"/>
    </location>
</feature>
<feature type="transmembrane region" description="Helical" evidence="8">
    <location>
        <begin position="240"/>
        <end position="261"/>
    </location>
</feature>
<dbReference type="InterPro" id="IPR020846">
    <property type="entry name" value="MFS_dom"/>
</dbReference>
<dbReference type="Pfam" id="PF00083">
    <property type="entry name" value="Sugar_tr"/>
    <property type="match status" value="1"/>
</dbReference>
<evidence type="ECO:0000256" key="3">
    <source>
        <dbReference type="ARBA" id="ARBA00022475"/>
    </source>
</evidence>
<feature type="transmembrane region" description="Helical" evidence="8">
    <location>
        <begin position="111"/>
        <end position="130"/>
    </location>
</feature>
<keyword evidence="7 8" id="KW-0472">Membrane</keyword>
<dbReference type="PANTHER" id="PTHR43528:SF1">
    <property type="entry name" value="ALPHA-KETOGLUTARATE PERMEASE"/>
    <property type="match status" value="1"/>
</dbReference>
<evidence type="ECO:0000256" key="4">
    <source>
        <dbReference type="ARBA" id="ARBA00022692"/>
    </source>
</evidence>
<feature type="transmembrane region" description="Helical" evidence="8">
    <location>
        <begin position="273"/>
        <end position="292"/>
    </location>
</feature>
<dbReference type="PROSITE" id="PS50850">
    <property type="entry name" value="MFS"/>
    <property type="match status" value="1"/>
</dbReference>
<keyword evidence="5" id="KW-0769">Symport</keyword>
<name>A0A2S6GDB0_9PSEU</name>
<dbReference type="EMBL" id="PTIX01000031">
    <property type="protein sequence ID" value="PPK63170.1"/>
    <property type="molecule type" value="Genomic_DNA"/>
</dbReference>
<sequence length="440" mass="45392">MGSRSVTHLRSHRRTVATTVAGNFVEYFDWLAFGLYAPLFAAQFFPAADPAGSLLSTFAVFAAGMLFRPLGGVLLGRLADRRGRKPALVLSIILMGGGSTLIGLSPTYAQIGLAAPLVLLLGRAAQGLSAGGEWPAAVTYLMELSPPNRRCFYGSLFAMSAAAGAFVASLLGGALSSVLGASAMSGWGWRVPFLLGGVFGVVLLLLRGKITETAVFEESVRSRGSRGSLRALLVEHRRSVGLVAVVVAGTTMVSGTWTAVVPAMAARVSDSGTMFWAVVLVTGVVTPLQVPLGALADRVGVRPVLTAFVLAFAVVGPIAYLGLSPNFLVLVLAYGSGILFIAGLTAVLPKVLAAMYPPEVRAVGIGVPHSVTTAVFGGLTPMLATYMAAHGASGWYIAIVVVAVLLAWAAAMDAARRFVRAPATDLSTPDDGRPPVAAAA</sequence>
<comment type="subcellular location">
    <subcellularLocation>
        <location evidence="1">Cell membrane</location>
        <topology evidence="1">Multi-pass membrane protein</topology>
    </subcellularLocation>
</comment>
<dbReference type="InterPro" id="IPR005828">
    <property type="entry name" value="MFS_sugar_transport-like"/>
</dbReference>
<keyword evidence="3" id="KW-1003">Cell membrane</keyword>
<evidence type="ECO:0000313" key="10">
    <source>
        <dbReference type="EMBL" id="PPK63170.1"/>
    </source>
</evidence>
<evidence type="ECO:0000256" key="5">
    <source>
        <dbReference type="ARBA" id="ARBA00022847"/>
    </source>
</evidence>
<feature type="transmembrane region" description="Helical" evidence="8">
    <location>
        <begin position="151"/>
        <end position="175"/>
    </location>
</feature>
<feature type="transmembrane region" description="Helical" evidence="8">
    <location>
        <begin position="360"/>
        <end position="387"/>
    </location>
</feature>
<accession>A0A2S6GDB0</accession>
<dbReference type="InterPro" id="IPR036259">
    <property type="entry name" value="MFS_trans_sf"/>
</dbReference>
<dbReference type="GO" id="GO:0005886">
    <property type="term" value="C:plasma membrane"/>
    <property type="evidence" value="ECO:0007669"/>
    <property type="project" value="UniProtKB-SubCell"/>
</dbReference>
<feature type="transmembrane region" description="Helical" evidence="8">
    <location>
        <begin position="327"/>
        <end position="348"/>
    </location>
</feature>
<protein>
    <submittedName>
        <fullName evidence="10">MHS family alpha-ketoglutarate permease-like MFS transporter</fullName>
    </submittedName>
</protein>
<dbReference type="Pfam" id="PF07690">
    <property type="entry name" value="MFS_1"/>
    <property type="match status" value="1"/>
</dbReference>
<evidence type="ECO:0000256" key="2">
    <source>
        <dbReference type="ARBA" id="ARBA00022448"/>
    </source>
</evidence>
<gene>
    <name evidence="10" type="ORF">CLV40_13139</name>
</gene>
<keyword evidence="6 8" id="KW-1133">Transmembrane helix</keyword>
<feature type="domain" description="Major facilitator superfamily (MFS) profile" evidence="9">
    <location>
        <begin position="15"/>
        <end position="415"/>
    </location>
</feature>
<evidence type="ECO:0000256" key="7">
    <source>
        <dbReference type="ARBA" id="ARBA00023136"/>
    </source>
</evidence>
<dbReference type="AlphaFoldDB" id="A0A2S6GDB0"/>
<dbReference type="PANTHER" id="PTHR43528">
    <property type="entry name" value="ALPHA-KETOGLUTARATE PERMEASE"/>
    <property type="match status" value="1"/>
</dbReference>
<dbReference type="RefSeq" id="WP_104482979.1">
    <property type="nucleotide sequence ID" value="NZ_CP154825.1"/>
</dbReference>
<feature type="transmembrane region" description="Helical" evidence="8">
    <location>
        <begin position="20"/>
        <end position="42"/>
    </location>
</feature>
<proteinExistence type="predicted"/>
<evidence type="ECO:0000256" key="6">
    <source>
        <dbReference type="ARBA" id="ARBA00022989"/>
    </source>
</evidence>
<dbReference type="Proteomes" id="UP000239203">
    <property type="component" value="Unassembled WGS sequence"/>
</dbReference>
<dbReference type="SUPFAM" id="SSF103473">
    <property type="entry name" value="MFS general substrate transporter"/>
    <property type="match status" value="1"/>
</dbReference>
<feature type="transmembrane region" description="Helical" evidence="8">
    <location>
        <begin position="304"/>
        <end position="321"/>
    </location>
</feature>
<evidence type="ECO:0000256" key="8">
    <source>
        <dbReference type="SAM" id="Phobius"/>
    </source>
</evidence>
<keyword evidence="11" id="KW-1185">Reference proteome</keyword>
<organism evidence="10 11">
    <name type="scientific">Actinokineospora auranticolor</name>
    <dbReference type="NCBI Taxonomy" id="155976"/>
    <lineage>
        <taxon>Bacteria</taxon>
        <taxon>Bacillati</taxon>
        <taxon>Actinomycetota</taxon>
        <taxon>Actinomycetes</taxon>
        <taxon>Pseudonocardiales</taxon>
        <taxon>Pseudonocardiaceae</taxon>
        <taxon>Actinokineospora</taxon>
    </lineage>
</organism>
<reference evidence="10 11" key="1">
    <citation type="submission" date="2018-02" db="EMBL/GenBank/DDBJ databases">
        <title>Genomic Encyclopedia of Archaeal and Bacterial Type Strains, Phase II (KMG-II): from individual species to whole genera.</title>
        <authorList>
            <person name="Goeker M."/>
        </authorList>
    </citation>
    <scope>NUCLEOTIDE SEQUENCE [LARGE SCALE GENOMIC DNA]</scope>
    <source>
        <strain evidence="10 11">YU 961-1</strain>
    </source>
</reference>
<comment type="caution">
    <text evidence="10">The sequence shown here is derived from an EMBL/GenBank/DDBJ whole genome shotgun (WGS) entry which is preliminary data.</text>
</comment>
<dbReference type="Gene3D" id="1.20.1250.20">
    <property type="entry name" value="MFS general substrate transporter like domains"/>
    <property type="match status" value="2"/>
</dbReference>
<evidence type="ECO:0000313" key="11">
    <source>
        <dbReference type="Proteomes" id="UP000239203"/>
    </source>
</evidence>
<feature type="transmembrane region" description="Helical" evidence="8">
    <location>
        <begin position="54"/>
        <end position="75"/>
    </location>
</feature>
<dbReference type="InterPro" id="IPR051084">
    <property type="entry name" value="H+-coupled_symporters"/>
</dbReference>
<feature type="transmembrane region" description="Helical" evidence="8">
    <location>
        <begin position="187"/>
        <end position="206"/>
    </location>
</feature>
<dbReference type="InterPro" id="IPR011701">
    <property type="entry name" value="MFS"/>
</dbReference>
<keyword evidence="2" id="KW-0813">Transport</keyword>
<evidence type="ECO:0000256" key="1">
    <source>
        <dbReference type="ARBA" id="ARBA00004651"/>
    </source>
</evidence>